<feature type="transmembrane region" description="Helical" evidence="1">
    <location>
        <begin position="264"/>
        <end position="282"/>
    </location>
</feature>
<feature type="transmembrane region" description="Helical" evidence="1">
    <location>
        <begin position="204"/>
        <end position="223"/>
    </location>
</feature>
<protein>
    <recommendedName>
        <fullName evidence="4">Cytochrome C and Quinol oxidase polypeptide I</fullName>
    </recommendedName>
</protein>
<dbReference type="EMBL" id="JANCMU010000001">
    <property type="protein sequence ID" value="MDG4945365.1"/>
    <property type="molecule type" value="Genomic_DNA"/>
</dbReference>
<dbReference type="RefSeq" id="WP_304420005.1">
    <property type="nucleotide sequence ID" value="NZ_JANCMU010000001.1"/>
</dbReference>
<comment type="caution">
    <text evidence="2">The sequence shown here is derived from an EMBL/GenBank/DDBJ whole genome shotgun (WGS) entry which is preliminary data.</text>
</comment>
<dbReference type="Proteomes" id="UP001152599">
    <property type="component" value="Unassembled WGS sequence"/>
</dbReference>
<sequence length="396" mass="45224">MNSGNKKDLFFGFSSAFFYLFLVGILGLLMRSSEWIMLPLPFKNILHAHSHTALLGWAFVMVITGILNYFPLKWKALKAIKIAFSISIIGMFISFLYQSYGAISITFSTIFVLLAYILLKKLLNEIPKEGFDNTFLRRGIIYFYFSTVGIWLLGPTLAILGKSHWLYDAGIQFFLHFQINGFLLYAVLGLIFKQIPKDYHPKDWASHFLDTGLLLGTALIAFWVSNNLFFYIINLISIICLFIGFIPVIQSIRKFVKNSKPKNAWILTWIMFGLAGKLIAHLTNLNYDFIEALRFNRELVIAYMHLILIGVVSLGLIWNALSLFSWKLDKFFKVGIITFATGFYITEIILVLQGFRIEGLNTASSILWLFSAIMLLGVLVMLGTFILLSRKNLGYK</sequence>
<name>A0A9X4MZ28_9FLAO</name>
<evidence type="ECO:0000256" key="1">
    <source>
        <dbReference type="SAM" id="Phobius"/>
    </source>
</evidence>
<feature type="transmembrane region" description="Helical" evidence="1">
    <location>
        <begin position="331"/>
        <end position="355"/>
    </location>
</feature>
<dbReference type="Gene3D" id="1.20.210.10">
    <property type="entry name" value="Cytochrome c oxidase-like, subunit I domain"/>
    <property type="match status" value="1"/>
</dbReference>
<evidence type="ECO:0000313" key="3">
    <source>
        <dbReference type="Proteomes" id="UP001152599"/>
    </source>
</evidence>
<feature type="transmembrane region" description="Helical" evidence="1">
    <location>
        <begin position="50"/>
        <end position="72"/>
    </location>
</feature>
<proteinExistence type="predicted"/>
<keyword evidence="3" id="KW-1185">Reference proteome</keyword>
<feature type="transmembrane region" description="Helical" evidence="1">
    <location>
        <begin position="103"/>
        <end position="119"/>
    </location>
</feature>
<accession>A0A9X4MZ28</accession>
<keyword evidence="1" id="KW-0472">Membrane</keyword>
<feature type="transmembrane region" description="Helical" evidence="1">
    <location>
        <begin position="302"/>
        <end position="324"/>
    </location>
</feature>
<organism evidence="2 3">
    <name type="scientific">Profundicola chukchiensis</name>
    <dbReference type="NCBI Taxonomy" id="2961959"/>
    <lineage>
        <taxon>Bacteria</taxon>
        <taxon>Pseudomonadati</taxon>
        <taxon>Bacteroidota</taxon>
        <taxon>Flavobacteriia</taxon>
        <taxon>Flavobacteriales</taxon>
        <taxon>Weeksellaceae</taxon>
        <taxon>Profundicola</taxon>
    </lineage>
</organism>
<feature type="transmembrane region" description="Helical" evidence="1">
    <location>
        <begin position="173"/>
        <end position="192"/>
    </location>
</feature>
<feature type="transmembrane region" description="Helical" evidence="1">
    <location>
        <begin position="229"/>
        <end position="252"/>
    </location>
</feature>
<evidence type="ECO:0008006" key="4">
    <source>
        <dbReference type="Google" id="ProtNLM"/>
    </source>
</evidence>
<keyword evidence="1" id="KW-1133">Transmembrane helix</keyword>
<gene>
    <name evidence="2" type="ORF">NMK71_02975</name>
</gene>
<feature type="transmembrane region" description="Helical" evidence="1">
    <location>
        <begin position="367"/>
        <end position="388"/>
    </location>
</feature>
<keyword evidence="1" id="KW-0812">Transmembrane</keyword>
<feature type="transmembrane region" description="Helical" evidence="1">
    <location>
        <begin position="79"/>
        <end position="97"/>
    </location>
</feature>
<feature type="transmembrane region" description="Helical" evidence="1">
    <location>
        <begin position="9"/>
        <end position="30"/>
    </location>
</feature>
<feature type="transmembrane region" description="Helical" evidence="1">
    <location>
        <begin position="140"/>
        <end position="161"/>
    </location>
</feature>
<dbReference type="InterPro" id="IPR036927">
    <property type="entry name" value="Cyt_c_oxase-like_su1_sf"/>
</dbReference>
<reference evidence="2" key="1">
    <citation type="submission" date="2022-07" db="EMBL/GenBank/DDBJ databases">
        <title>Description and genome-wide analysis of Profundicola chukchiensis gen. nov., sp. nov., marine bacteria isolated from bottom sediments of the Chukchi Sea.</title>
        <authorList>
            <person name="Romanenko L."/>
            <person name="Otstavnykh N."/>
            <person name="Kurilenko V."/>
            <person name="Eremeev V."/>
            <person name="Velansky P."/>
            <person name="Mikhailov V."/>
            <person name="Isaeva M."/>
        </authorList>
    </citation>
    <scope>NUCLEOTIDE SEQUENCE</scope>
    <source>
        <strain evidence="2">KMM 9713</strain>
    </source>
</reference>
<evidence type="ECO:0000313" key="2">
    <source>
        <dbReference type="EMBL" id="MDG4945365.1"/>
    </source>
</evidence>
<dbReference type="AlphaFoldDB" id="A0A9X4MZ28"/>